<dbReference type="EMBL" id="ASSJ01000050">
    <property type="protein sequence ID" value="ERN41308.1"/>
    <property type="molecule type" value="Genomic_DNA"/>
</dbReference>
<name>U5D9P2_9CHRO</name>
<protein>
    <submittedName>
        <fullName evidence="1">Uncharacterized protein</fullName>
    </submittedName>
</protein>
<gene>
    <name evidence="1" type="ORF">KR51_00021090</name>
</gene>
<dbReference type="InParanoid" id="U5D9P2"/>
<organism evidence="1 2">
    <name type="scientific">Rubidibacter lacunae KORDI 51-2</name>
    <dbReference type="NCBI Taxonomy" id="582515"/>
    <lineage>
        <taxon>Bacteria</taxon>
        <taxon>Bacillati</taxon>
        <taxon>Cyanobacteriota</taxon>
        <taxon>Cyanophyceae</taxon>
        <taxon>Oscillatoriophycideae</taxon>
        <taxon>Chroococcales</taxon>
        <taxon>Aphanothecaceae</taxon>
        <taxon>Rubidibacter</taxon>
    </lineage>
</organism>
<reference evidence="1 2" key="1">
    <citation type="submission" date="2013-05" db="EMBL/GenBank/DDBJ databases">
        <title>Draft genome sequence of Rubidibacter lacunae KORDI 51-2.</title>
        <authorList>
            <person name="Choi D.H."/>
            <person name="Noh J.H."/>
            <person name="Kwon K.-K."/>
            <person name="Lee J.-H."/>
            <person name="Ryu J.-Y."/>
        </authorList>
    </citation>
    <scope>NUCLEOTIDE SEQUENCE [LARGE SCALE GENOMIC DNA]</scope>
    <source>
        <strain evidence="1 2">KORDI 51-2</strain>
    </source>
</reference>
<dbReference type="AlphaFoldDB" id="U5D9P2"/>
<evidence type="ECO:0000313" key="2">
    <source>
        <dbReference type="Proteomes" id="UP000016960"/>
    </source>
</evidence>
<keyword evidence="2" id="KW-1185">Reference proteome</keyword>
<sequence length="57" mass="6256">MRVKDLPCLEASFASQSGPQGMLAMTSDYMQPKKCSNEIAISPVVPPLKMSEEIRTI</sequence>
<accession>U5D9P2</accession>
<dbReference type="Proteomes" id="UP000016960">
    <property type="component" value="Unassembled WGS sequence"/>
</dbReference>
<evidence type="ECO:0000313" key="1">
    <source>
        <dbReference type="EMBL" id="ERN41308.1"/>
    </source>
</evidence>
<proteinExistence type="predicted"/>
<comment type="caution">
    <text evidence="1">The sequence shown here is derived from an EMBL/GenBank/DDBJ whole genome shotgun (WGS) entry which is preliminary data.</text>
</comment>